<dbReference type="WBParaSite" id="SRAE_1000122800.1">
    <property type="protein sequence ID" value="SRAE_1000122800.1"/>
    <property type="gene ID" value="WBGene00257832"/>
</dbReference>
<dbReference type="CTD" id="36375327"/>
<sequence>MLYNLSFDVLSDKSTSQENNVLLKLPNNDVTTQNIPTESEEEMSDPFVFTTSIPSVSPQPPGIDLSFDNNLETTTLDSLIANSRTTNFIELSTLKDDFNLEDNDTIEDDQINITVAPLNSSKQVSLSNDFDNKTSEGVNNFSNFDINDQYVSLISKEAFITTTPANELNDNDELDNLDDNEIFLNTSSTTTILPKMVNENIPLTTEVYPTNITSTSEEVHLNNSDKFIVDEYNGNSIENKYTNDIKKLCPEVEICNPGCGISIDFDGCQKCTCLWIPNFCIETSDCNGPEYICEYGKCLCDINYTQDMERSGICIPKPNSLKQNDV</sequence>
<organism evidence="1">
    <name type="scientific">Strongyloides ratti</name>
    <name type="common">Parasitic roundworm</name>
    <dbReference type="NCBI Taxonomy" id="34506"/>
    <lineage>
        <taxon>Eukaryota</taxon>
        <taxon>Metazoa</taxon>
        <taxon>Ecdysozoa</taxon>
        <taxon>Nematoda</taxon>
        <taxon>Chromadorea</taxon>
        <taxon>Rhabditida</taxon>
        <taxon>Tylenchina</taxon>
        <taxon>Panagrolaimomorpha</taxon>
        <taxon>Strongyloidoidea</taxon>
        <taxon>Strongyloididae</taxon>
        <taxon>Strongyloides</taxon>
    </lineage>
</organism>
<name>A0A090L4B6_STRRB</name>
<dbReference type="AlphaFoldDB" id="A0A090L4B6"/>
<dbReference type="RefSeq" id="XP_024502164.1">
    <property type="nucleotide sequence ID" value="XM_024648158.1"/>
</dbReference>
<dbReference type="Proteomes" id="UP000035682">
    <property type="component" value="Unplaced"/>
</dbReference>
<dbReference type="EMBL" id="LN609528">
    <property type="protein sequence ID" value="CEF62962.1"/>
    <property type="molecule type" value="Genomic_DNA"/>
</dbReference>
<evidence type="ECO:0000313" key="4">
    <source>
        <dbReference type="WormBase" id="SRAE_1000122800"/>
    </source>
</evidence>
<evidence type="ECO:0000313" key="1">
    <source>
        <dbReference type="EMBL" id="CEF62962.1"/>
    </source>
</evidence>
<dbReference type="GeneID" id="36375327"/>
<proteinExistence type="predicted"/>
<dbReference type="WormBase" id="SRAE_1000122800">
    <property type="protein sequence ID" value="SRP02931"/>
    <property type="gene ID" value="WBGene00257832"/>
</dbReference>
<evidence type="ECO:0000313" key="2">
    <source>
        <dbReference type="Proteomes" id="UP000035682"/>
    </source>
</evidence>
<keyword evidence="2" id="KW-1185">Reference proteome</keyword>
<evidence type="ECO:0000313" key="3">
    <source>
        <dbReference type="WBParaSite" id="SRAE_1000122800.1"/>
    </source>
</evidence>
<protein>
    <submittedName>
        <fullName evidence="1 3">Uncharacterized protein</fullName>
    </submittedName>
</protein>
<reference evidence="1 2" key="1">
    <citation type="submission" date="2014-09" db="EMBL/GenBank/DDBJ databases">
        <authorList>
            <person name="Martin A.A."/>
        </authorList>
    </citation>
    <scope>NUCLEOTIDE SEQUENCE</scope>
    <source>
        <strain evidence="2">ED321</strain>
        <strain evidence="1">ED321 Heterogonic</strain>
    </source>
</reference>
<reference evidence="3" key="2">
    <citation type="submission" date="2020-12" db="UniProtKB">
        <authorList>
            <consortium name="WormBaseParasite"/>
        </authorList>
    </citation>
    <scope>IDENTIFICATION</scope>
</reference>
<accession>A0A090L4B6</accession>
<gene>
    <name evidence="1 3 4" type="ORF">SRAE_1000122800</name>
</gene>